<dbReference type="EMBL" id="NVMD01000002">
    <property type="protein sequence ID" value="PED16358.1"/>
    <property type="molecule type" value="Genomic_DNA"/>
</dbReference>
<comment type="caution">
    <text evidence="1">The sequence shown here is derived from an EMBL/GenBank/DDBJ whole genome shotgun (WGS) entry which is preliminary data.</text>
</comment>
<protein>
    <submittedName>
        <fullName evidence="1">Uncharacterized protein</fullName>
    </submittedName>
</protein>
<gene>
    <name evidence="1" type="ORF">CON01_00480</name>
</gene>
<reference evidence="1 2" key="1">
    <citation type="submission" date="2017-09" db="EMBL/GenBank/DDBJ databases">
        <title>Large-scale bioinformatics analysis of Bacillus genomes uncovers conserved roles of natural products in bacterial physiology.</title>
        <authorList>
            <consortium name="Agbiome Team Llc"/>
            <person name="Bleich R.M."/>
            <person name="Grubbs K.J."/>
            <person name="Santa Maria K.C."/>
            <person name="Allen S.E."/>
            <person name="Farag S."/>
            <person name="Shank E.A."/>
            <person name="Bowers A."/>
        </authorList>
    </citation>
    <scope>NUCLEOTIDE SEQUENCE [LARGE SCALE GENOMIC DNA]</scope>
    <source>
        <strain evidence="1 2">AFS094940</strain>
    </source>
</reference>
<sequence length="95" mass="11608">MRFLMSNIRELLLSENEWGDLKLIQKGQWIQGQKSQYQEIIFQHENKFYRYIQEREGSPFTDWYYLLHEDIEGCVECEEVEGMNVITKQWKRVEG</sequence>
<evidence type="ECO:0000313" key="1">
    <source>
        <dbReference type="EMBL" id="PED16358.1"/>
    </source>
</evidence>
<accession>A0A9X6U5C2</accession>
<name>A0A9X6U5C2_BACTU</name>
<dbReference type="Proteomes" id="UP000220127">
    <property type="component" value="Unassembled WGS sequence"/>
</dbReference>
<organism evidence="1 2">
    <name type="scientific">Bacillus thuringiensis</name>
    <dbReference type="NCBI Taxonomy" id="1428"/>
    <lineage>
        <taxon>Bacteria</taxon>
        <taxon>Bacillati</taxon>
        <taxon>Bacillota</taxon>
        <taxon>Bacilli</taxon>
        <taxon>Bacillales</taxon>
        <taxon>Bacillaceae</taxon>
        <taxon>Bacillus</taxon>
        <taxon>Bacillus cereus group</taxon>
    </lineage>
</organism>
<proteinExistence type="predicted"/>
<evidence type="ECO:0000313" key="2">
    <source>
        <dbReference type="Proteomes" id="UP000220127"/>
    </source>
</evidence>
<dbReference type="AlphaFoldDB" id="A0A9X6U5C2"/>